<dbReference type="InterPro" id="IPR003439">
    <property type="entry name" value="ABC_transporter-like_ATP-bd"/>
</dbReference>
<evidence type="ECO:0000256" key="8">
    <source>
        <dbReference type="ARBA" id="ARBA00023136"/>
    </source>
</evidence>
<dbReference type="STRING" id="1408416.GCA_000702765_00248"/>
<name>A0A449BJY9_9MOLU</name>
<evidence type="ECO:0000256" key="1">
    <source>
        <dbReference type="ARBA" id="ARBA00004202"/>
    </source>
</evidence>
<dbReference type="GO" id="GO:0005886">
    <property type="term" value="C:plasma membrane"/>
    <property type="evidence" value="ECO:0007669"/>
    <property type="project" value="UniProtKB-SubCell"/>
</dbReference>
<dbReference type="InterPro" id="IPR003593">
    <property type="entry name" value="AAA+_ATPase"/>
</dbReference>
<accession>A0A449BJY9</accession>
<evidence type="ECO:0000256" key="3">
    <source>
        <dbReference type="ARBA" id="ARBA00022448"/>
    </source>
</evidence>
<keyword evidence="11" id="KW-1185">Reference proteome</keyword>
<dbReference type="InterPro" id="IPR030679">
    <property type="entry name" value="ABC_ATPase_HisP-typ"/>
</dbReference>
<evidence type="ECO:0000256" key="7">
    <source>
        <dbReference type="ARBA" id="ARBA00022970"/>
    </source>
</evidence>
<keyword evidence="5" id="KW-0547">Nucleotide-binding</keyword>
<protein>
    <submittedName>
        <fullName evidence="10">Phosphate ABC transporter ATP-binding protein</fullName>
    </submittedName>
</protein>
<dbReference type="GO" id="GO:0005524">
    <property type="term" value="F:ATP binding"/>
    <property type="evidence" value="ECO:0007669"/>
    <property type="project" value="UniProtKB-KW"/>
</dbReference>
<dbReference type="PROSITE" id="PS50893">
    <property type="entry name" value="ABC_TRANSPORTER_2"/>
    <property type="match status" value="1"/>
</dbReference>
<sequence>MKDKLFTVNNLTKKFKNGVVALDDVSVEINQGVTVIIGPSGSGKSTILRMLNAMETPSSGEVFYKDTTNIFEKGFKLNLYRQKVGMVFQNFHLFPHLTVLKNLNLAQMNVLKRSEAEATEISINYLTKVGLIDKKDVYPNQLSGGQKQRIAIARSLCMNPDVILFDEPTSALDPEMILEVLNVMQDLANQGMNMIIVTHEMNFARRVADDLIVMDKGKIIERNTPEEIFNNAKNPRTKEFLERVIHV</sequence>
<dbReference type="KEGG" id="ahk:NCTC10172_00809"/>
<comment type="similarity">
    <text evidence="2">Belongs to the ABC transporter superfamily.</text>
</comment>
<dbReference type="EMBL" id="LR215050">
    <property type="protein sequence ID" value="VEU82786.1"/>
    <property type="molecule type" value="Genomic_DNA"/>
</dbReference>
<proteinExistence type="inferred from homology"/>
<dbReference type="PIRSF" id="PIRSF039085">
    <property type="entry name" value="ABC_ATPase_HisP"/>
    <property type="match status" value="1"/>
</dbReference>
<dbReference type="Pfam" id="PF00005">
    <property type="entry name" value="ABC_tran"/>
    <property type="match status" value="1"/>
</dbReference>
<dbReference type="InterPro" id="IPR017871">
    <property type="entry name" value="ABC_transporter-like_CS"/>
</dbReference>
<dbReference type="GO" id="GO:0015424">
    <property type="term" value="F:ABC-type amino acid transporter activity"/>
    <property type="evidence" value="ECO:0007669"/>
    <property type="project" value="InterPro"/>
</dbReference>
<evidence type="ECO:0000256" key="4">
    <source>
        <dbReference type="ARBA" id="ARBA00022475"/>
    </source>
</evidence>
<feature type="domain" description="ABC transporter" evidence="9">
    <location>
        <begin position="6"/>
        <end position="241"/>
    </location>
</feature>
<dbReference type="PROSITE" id="PS00211">
    <property type="entry name" value="ABC_TRANSPORTER_1"/>
    <property type="match status" value="1"/>
</dbReference>
<keyword evidence="7" id="KW-0029">Amino-acid transport</keyword>
<dbReference type="PANTHER" id="PTHR43166">
    <property type="entry name" value="AMINO ACID IMPORT ATP-BINDING PROTEIN"/>
    <property type="match status" value="1"/>
</dbReference>
<organism evidence="10 11">
    <name type="scientific">Acholeplasma hippikon</name>
    <dbReference type="NCBI Taxonomy" id="264636"/>
    <lineage>
        <taxon>Bacteria</taxon>
        <taxon>Bacillati</taxon>
        <taxon>Mycoplasmatota</taxon>
        <taxon>Mollicutes</taxon>
        <taxon>Acholeplasmatales</taxon>
        <taxon>Acholeplasmataceae</taxon>
        <taxon>Acholeplasma</taxon>
    </lineage>
</organism>
<dbReference type="InterPro" id="IPR027417">
    <property type="entry name" value="P-loop_NTPase"/>
</dbReference>
<dbReference type="PANTHER" id="PTHR43166:SF9">
    <property type="entry name" value="GLUTAMATE_ASPARTATE IMPORT ATP-BINDING PROTEIN GLTL"/>
    <property type="match status" value="1"/>
</dbReference>
<dbReference type="Proteomes" id="UP000290909">
    <property type="component" value="Chromosome"/>
</dbReference>
<dbReference type="RefSeq" id="WP_035368404.1">
    <property type="nucleotide sequence ID" value="NZ_LR215050.1"/>
</dbReference>
<keyword evidence="3" id="KW-0813">Transport</keyword>
<evidence type="ECO:0000259" key="9">
    <source>
        <dbReference type="PROSITE" id="PS50893"/>
    </source>
</evidence>
<reference evidence="10 11" key="1">
    <citation type="submission" date="2019-01" db="EMBL/GenBank/DDBJ databases">
        <authorList>
            <consortium name="Pathogen Informatics"/>
        </authorList>
    </citation>
    <scope>NUCLEOTIDE SEQUENCE [LARGE SCALE GENOMIC DNA]</scope>
    <source>
        <strain evidence="10 11">NCTC10172</strain>
    </source>
</reference>
<dbReference type="GO" id="GO:0016887">
    <property type="term" value="F:ATP hydrolysis activity"/>
    <property type="evidence" value="ECO:0007669"/>
    <property type="project" value="InterPro"/>
</dbReference>
<gene>
    <name evidence="10" type="primary">pstB_1</name>
    <name evidence="10" type="ORF">NCTC10172_00809</name>
</gene>
<dbReference type="SUPFAM" id="SSF52540">
    <property type="entry name" value="P-loop containing nucleoside triphosphate hydrolases"/>
    <property type="match status" value="1"/>
</dbReference>
<evidence type="ECO:0000256" key="6">
    <source>
        <dbReference type="ARBA" id="ARBA00022840"/>
    </source>
</evidence>
<evidence type="ECO:0000256" key="5">
    <source>
        <dbReference type="ARBA" id="ARBA00022741"/>
    </source>
</evidence>
<comment type="subcellular location">
    <subcellularLocation>
        <location evidence="1">Cell membrane</location>
        <topology evidence="1">Peripheral membrane protein</topology>
    </subcellularLocation>
</comment>
<evidence type="ECO:0000313" key="11">
    <source>
        <dbReference type="Proteomes" id="UP000290909"/>
    </source>
</evidence>
<keyword evidence="4" id="KW-1003">Cell membrane</keyword>
<dbReference type="AlphaFoldDB" id="A0A449BJY9"/>
<keyword evidence="6 10" id="KW-0067">ATP-binding</keyword>
<evidence type="ECO:0000256" key="2">
    <source>
        <dbReference type="ARBA" id="ARBA00005417"/>
    </source>
</evidence>
<evidence type="ECO:0000313" key="10">
    <source>
        <dbReference type="EMBL" id="VEU82786.1"/>
    </source>
</evidence>
<keyword evidence="8" id="KW-0472">Membrane</keyword>
<dbReference type="InterPro" id="IPR050086">
    <property type="entry name" value="MetN_ABC_transporter-like"/>
</dbReference>
<dbReference type="SMART" id="SM00382">
    <property type="entry name" value="AAA"/>
    <property type="match status" value="1"/>
</dbReference>
<dbReference type="Gene3D" id="3.40.50.300">
    <property type="entry name" value="P-loop containing nucleotide triphosphate hydrolases"/>
    <property type="match status" value="1"/>
</dbReference>